<feature type="transmembrane region" description="Helical" evidence="1">
    <location>
        <begin position="47"/>
        <end position="66"/>
    </location>
</feature>
<dbReference type="RefSeq" id="WP_248210167.1">
    <property type="nucleotide sequence ID" value="NZ_JALNMH010000010.1"/>
</dbReference>
<evidence type="ECO:0000313" key="3">
    <source>
        <dbReference type="Proteomes" id="UP001431449"/>
    </source>
</evidence>
<evidence type="ECO:0000313" key="2">
    <source>
        <dbReference type="EMBL" id="MCK7594625.1"/>
    </source>
</evidence>
<sequence>MRVLLDLCLLRRGPQDLPYSPTLTRNLVLVGLGCDLLYVSLLEVPGALPRVGFGLAMALLVPWLLLSWRRHSERYAQTLGALVGTGVLFTLAFLPIALWAQQHAPPEGVKELTREQIAAGWMVLGMLGWKLAVNGHILRHALDLPRVAGLALALAWFLVEFNVDRLLFGVTE</sequence>
<evidence type="ECO:0000256" key="1">
    <source>
        <dbReference type="SAM" id="Phobius"/>
    </source>
</evidence>
<keyword evidence="1" id="KW-0472">Membrane</keyword>
<organism evidence="2 3">
    <name type="scientific">Pseudomarimonas salicorniae</name>
    <dbReference type="NCBI Taxonomy" id="2933270"/>
    <lineage>
        <taxon>Bacteria</taxon>
        <taxon>Pseudomonadati</taxon>
        <taxon>Pseudomonadota</taxon>
        <taxon>Gammaproteobacteria</taxon>
        <taxon>Lysobacterales</taxon>
        <taxon>Lysobacteraceae</taxon>
        <taxon>Pseudomarimonas</taxon>
    </lineage>
</organism>
<name>A0ABT0GJB2_9GAMM</name>
<keyword evidence="1" id="KW-0812">Transmembrane</keyword>
<keyword evidence="3" id="KW-1185">Reference proteome</keyword>
<gene>
    <name evidence="2" type="ORF">M0G41_13210</name>
</gene>
<reference evidence="2" key="1">
    <citation type="submission" date="2022-04" db="EMBL/GenBank/DDBJ databases">
        <title>Lysobacter sp. CAU 1642 isolated from sea sand.</title>
        <authorList>
            <person name="Kim W."/>
        </authorList>
    </citation>
    <scope>NUCLEOTIDE SEQUENCE</scope>
    <source>
        <strain evidence="2">CAU 1642</strain>
    </source>
</reference>
<keyword evidence="1" id="KW-1133">Transmembrane helix</keyword>
<accession>A0ABT0GJB2</accession>
<dbReference type="Proteomes" id="UP001431449">
    <property type="component" value="Unassembled WGS sequence"/>
</dbReference>
<feature type="transmembrane region" description="Helical" evidence="1">
    <location>
        <begin position="78"/>
        <end position="98"/>
    </location>
</feature>
<dbReference type="EMBL" id="JALNMH010000010">
    <property type="protein sequence ID" value="MCK7594625.1"/>
    <property type="molecule type" value="Genomic_DNA"/>
</dbReference>
<comment type="caution">
    <text evidence="2">The sequence shown here is derived from an EMBL/GenBank/DDBJ whole genome shotgun (WGS) entry which is preliminary data.</text>
</comment>
<proteinExistence type="predicted"/>
<feature type="transmembrane region" description="Helical" evidence="1">
    <location>
        <begin position="118"/>
        <end position="137"/>
    </location>
</feature>
<protein>
    <submittedName>
        <fullName evidence="2">Uncharacterized protein</fullName>
    </submittedName>
</protein>